<evidence type="ECO:0000313" key="2">
    <source>
        <dbReference type="Proteomes" id="UP001596500"/>
    </source>
</evidence>
<keyword evidence="2" id="KW-1185">Reference proteome</keyword>
<evidence type="ECO:0000313" key="1">
    <source>
        <dbReference type="EMBL" id="MFC7443510.1"/>
    </source>
</evidence>
<dbReference type="EMBL" id="JBHTBW010000087">
    <property type="protein sequence ID" value="MFC7443510.1"/>
    <property type="molecule type" value="Genomic_DNA"/>
</dbReference>
<gene>
    <name evidence="1" type="ORF">ACFQNG_20840</name>
</gene>
<dbReference type="Proteomes" id="UP001596500">
    <property type="component" value="Unassembled WGS sequence"/>
</dbReference>
<organism evidence="1 2">
    <name type="scientific">Laceyella putida</name>
    <dbReference type="NCBI Taxonomy" id="110101"/>
    <lineage>
        <taxon>Bacteria</taxon>
        <taxon>Bacillati</taxon>
        <taxon>Bacillota</taxon>
        <taxon>Bacilli</taxon>
        <taxon>Bacillales</taxon>
        <taxon>Thermoactinomycetaceae</taxon>
        <taxon>Laceyella</taxon>
    </lineage>
</organism>
<protein>
    <submittedName>
        <fullName evidence="1">Uncharacterized protein</fullName>
    </submittedName>
</protein>
<dbReference type="RefSeq" id="WP_379867841.1">
    <property type="nucleotide sequence ID" value="NZ_JBHTBW010000087.1"/>
</dbReference>
<proteinExistence type="predicted"/>
<name>A0ABW2RR90_9BACL</name>
<sequence>MKKSEMPTVLVRLHPEKKKQFDMMLVKRGIKAQKFLEDYIDQELEKEKQE</sequence>
<reference evidence="2" key="1">
    <citation type="journal article" date="2019" name="Int. J. Syst. Evol. Microbiol.">
        <title>The Global Catalogue of Microorganisms (GCM) 10K type strain sequencing project: providing services to taxonomists for standard genome sequencing and annotation.</title>
        <authorList>
            <consortium name="The Broad Institute Genomics Platform"/>
            <consortium name="The Broad Institute Genome Sequencing Center for Infectious Disease"/>
            <person name="Wu L."/>
            <person name="Ma J."/>
        </authorList>
    </citation>
    <scope>NUCLEOTIDE SEQUENCE [LARGE SCALE GENOMIC DNA]</scope>
    <source>
        <strain evidence="2">CGMCC 1.12942</strain>
    </source>
</reference>
<accession>A0ABW2RR90</accession>
<comment type="caution">
    <text evidence="1">The sequence shown here is derived from an EMBL/GenBank/DDBJ whole genome shotgun (WGS) entry which is preliminary data.</text>
</comment>